<feature type="domain" description="Bacterial Ig-like" evidence="3">
    <location>
        <begin position="201"/>
        <end position="277"/>
    </location>
</feature>
<dbReference type="Proteomes" id="UP000444960">
    <property type="component" value="Unassembled WGS sequence"/>
</dbReference>
<protein>
    <recommendedName>
        <fullName evidence="3">Bacterial Ig-like domain-containing protein</fullName>
    </recommendedName>
</protein>
<dbReference type="EMBL" id="BJOV01000005">
    <property type="protein sequence ID" value="GEE02020.1"/>
    <property type="molecule type" value="Genomic_DNA"/>
</dbReference>
<keyword evidence="5" id="KW-1185">Reference proteome</keyword>
<sequence>MNSTARKIIAVAGAGAGLISGLSAVPGSASAEVGAVDWWSGDSYYYRTVSDANPKIGDVITVTTQFQRRWSFEDIYNYKDIQDGCLTYVPGSAKWQNSTSSPAKNVTVDDAVAGSLGSVRFDSSGTTAWRVPGLGSGLGEKRTISVAYTVGADCPTGVNLATGTVHYGGSLGDGIWQGKGPAIKVQTPPQKVATTTSVSVTPAPKVGDPSTVTAKISSDSTVTDGTVEFFNHSTSIGTADVVNGKASVSWTPANEGAYSLKAVYSGTATLAGSSSSIGGTVTPKDPDPEPGAPIITLSNAPKLDQATTITIESDAAVGSAVALTANGTNLCSNLKLGSDHKVTCSWTPNASGAVALKAVIGSQSTTKNVTVAPKVTPTDPTTTDPTTTDPTTTNPGSGGNGSLDTGSLGGLFK</sequence>
<dbReference type="Gene3D" id="2.60.40.10">
    <property type="entry name" value="Immunoglobulins"/>
    <property type="match status" value="1"/>
</dbReference>
<comment type="caution">
    <text evidence="4">The sequence shown here is derived from an EMBL/GenBank/DDBJ whole genome shotgun (WGS) entry which is preliminary data.</text>
</comment>
<dbReference type="InterPro" id="IPR032109">
    <property type="entry name" value="Big_3_5"/>
</dbReference>
<dbReference type="AlphaFoldDB" id="A0A7I9VAB8"/>
<dbReference type="Pfam" id="PF16640">
    <property type="entry name" value="Big_3_5"/>
    <property type="match status" value="1"/>
</dbReference>
<feature type="signal peptide" evidence="2">
    <location>
        <begin position="1"/>
        <end position="31"/>
    </location>
</feature>
<feature type="chain" id="PRO_5029516491" description="Bacterial Ig-like domain-containing protein" evidence="2">
    <location>
        <begin position="32"/>
        <end position="413"/>
    </location>
</feature>
<organism evidence="4 5">
    <name type="scientific">Gordonia spumicola</name>
    <dbReference type="NCBI Taxonomy" id="589161"/>
    <lineage>
        <taxon>Bacteria</taxon>
        <taxon>Bacillati</taxon>
        <taxon>Actinomycetota</taxon>
        <taxon>Actinomycetes</taxon>
        <taxon>Mycobacteriales</taxon>
        <taxon>Gordoniaceae</taxon>
        <taxon>Gordonia</taxon>
    </lineage>
</organism>
<dbReference type="InterPro" id="IPR013783">
    <property type="entry name" value="Ig-like_fold"/>
</dbReference>
<evidence type="ECO:0000256" key="1">
    <source>
        <dbReference type="SAM" id="MobiDB-lite"/>
    </source>
</evidence>
<evidence type="ECO:0000313" key="4">
    <source>
        <dbReference type="EMBL" id="GEE02020.1"/>
    </source>
</evidence>
<gene>
    <name evidence="4" type="ORF">nbrc107696_24660</name>
</gene>
<feature type="region of interest" description="Disordered" evidence="1">
    <location>
        <begin position="370"/>
        <end position="413"/>
    </location>
</feature>
<dbReference type="RefSeq" id="WP_161895791.1">
    <property type="nucleotide sequence ID" value="NZ_BJOV01000005.1"/>
</dbReference>
<dbReference type="OrthoDB" id="4382232at2"/>
<feature type="compositionally biased region" description="Low complexity" evidence="1">
    <location>
        <begin position="376"/>
        <end position="393"/>
    </location>
</feature>
<proteinExistence type="predicted"/>
<evidence type="ECO:0000259" key="3">
    <source>
        <dbReference type="Pfam" id="PF16640"/>
    </source>
</evidence>
<accession>A0A7I9VAB8</accession>
<reference evidence="5" key="1">
    <citation type="submission" date="2019-06" db="EMBL/GenBank/DDBJ databases">
        <title>Gordonia isolated from sludge of a wastewater treatment plant.</title>
        <authorList>
            <person name="Tamura T."/>
            <person name="Aoyama K."/>
            <person name="Kang Y."/>
            <person name="Saito S."/>
            <person name="Akiyama N."/>
            <person name="Yazawa K."/>
            <person name="Gonoi T."/>
            <person name="Mikami Y."/>
        </authorList>
    </citation>
    <scope>NUCLEOTIDE SEQUENCE [LARGE SCALE GENOMIC DNA]</scope>
    <source>
        <strain evidence="5">NBRC 107696</strain>
    </source>
</reference>
<keyword evidence="2" id="KW-0732">Signal</keyword>
<name>A0A7I9VAB8_9ACTN</name>
<dbReference type="GO" id="GO:0005975">
    <property type="term" value="P:carbohydrate metabolic process"/>
    <property type="evidence" value="ECO:0007669"/>
    <property type="project" value="UniProtKB-ARBA"/>
</dbReference>
<evidence type="ECO:0000313" key="5">
    <source>
        <dbReference type="Proteomes" id="UP000444960"/>
    </source>
</evidence>
<evidence type="ECO:0000256" key="2">
    <source>
        <dbReference type="SAM" id="SignalP"/>
    </source>
</evidence>
<feature type="compositionally biased region" description="Gly residues" evidence="1">
    <location>
        <begin position="396"/>
        <end position="413"/>
    </location>
</feature>